<evidence type="ECO:0000313" key="2">
    <source>
        <dbReference type="Proteomes" id="UP001217185"/>
    </source>
</evidence>
<sequence length="88" mass="10344">MIEAFTLYAEQHMQQSVERLQSFVQDLFDTYTVNLEVPSIEQPIKVKHGKFNITVKANNEPSEHAIKRTNTKVNELMNDVYRRDQSLF</sequence>
<organism evidence="1 2">
    <name type="scientific">Bacillus subtilis</name>
    <dbReference type="NCBI Taxonomy" id="1423"/>
    <lineage>
        <taxon>Bacteria</taxon>
        <taxon>Bacillati</taxon>
        <taxon>Bacillota</taxon>
        <taxon>Bacilli</taxon>
        <taxon>Bacillales</taxon>
        <taxon>Bacillaceae</taxon>
        <taxon>Bacillus</taxon>
    </lineage>
</organism>
<proteinExistence type="predicted"/>
<dbReference type="Proteomes" id="UP001217185">
    <property type="component" value="Chromosome"/>
</dbReference>
<protein>
    <submittedName>
        <fullName evidence="1">Uncharacterized protein</fullName>
    </submittedName>
</protein>
<accession>A0AC61Z383</accession>
<evidence type="ECO:0000313" key="1">
    <source>
        <dbReference type="EMBL" id="WGE06764.1"/>
    </source>
</evidence>
<name>A0AC61Z383_BACIU</name>
<reference evidence="1" key="1">
    <citation type="submission" date="2025-02" db="EMBL/GenBank/DDBJ databases">
        <title>Complete genome sequences of 52 Bacillus and Priestia strains isolated from West-African fermentations and 26 reference strains from the DSMZ collection.</title>
        <authorList>
            <person name="Wiedenbein E.S."/>
            <person name="Canoy T.S."/>
            <person name="Hui Y."/>
            <person name="Parkouda C."/>
            <person name="Dawende C."/>
            <person name="Ametefe E."/>
            <person name="Jespersen L."/>
            <person name="Nielsen D.S."/>
        </authorList>
    </citation>
    <scope>NUCLEOTIDE SEQUENCE</scope>
    <source>
        <strain evidence="1">PRO122</strain>
    </source>
</reference>
<dbReference type="EMBL" id="CP121756">
    <property type="protein sequence ID" value="WGE06764.1"/>
    <property type="molecule type" value="Genomic_DNA"/>
</dbReference>
<gene>
    <name evidence="1" type="ORF">P5658_15680</name>
</gene>